<dbReference type="SUPFAM" id="SSF46689">
    <property type="entry name" value="Homeodomain-like"/>
    <property type="match status" value="1"/>
</dbReference>
<accession>A0A842JG34</accession>
<feature type="DNA-binding region" description="H-T-H motif" evidence="4">
    <location>
        <begin position="46"/>
        <end position="65"/>
    </location>
</feature>
<reference evidence="6 7" key="1">
    <citation type="submission" date="2020-08" db="EMBL/GenBank/DDBJ databases">
        <authorList>
            <person name="Liu C."/>
            <person name="Sun Q."/>
        </authorList>
    </citation>
    <scope>NUCLEOTIDE SEQUENCE [LARGE SCALE GENOMIC DNA]</scope>
    <source>
        <strain evidence="6 7">N22</strain>
    </source>
</reference>
<dbReference type="Pfam" id="PF00440">
    <property type="entry name" value="TetR_N"/>
    <property type="match status" value="1"/>
</dbReference>
<dbReference type="Gene3D" id="1.10.357.10">
    <property type="entry name" value="Tetracycline Repressor, domain 2"/>
    <property type="match status" value="1"/>
</dbReference>
<evidence type="ECO:0000256" key="2">
    <source>
        <dbReference type="ARBA" id="ARBA00023125"/>
    </source>
</evidence>
<evidence type="ECO:0000256" key="1">
    <source>
        <dbReference type="ARBA" id="ARBA00023015"/>
    </source>
</evidence>
<gene>
    <name evidence="6" type="ORF">H7313_05350</name>
</gene>
<keyword evidence="2 4" id="KW-0238">DNA-binding</keyword>
<dbReference type="GO" id="GO:0003700">
    <property type="term" value="F:DNA-binding transcription factor activity"/>
    <property type="evidence" value="ECO:0007669"/>
    <property type="project" value="TreeGrafter"/>
</dbReference>
<dbReference type="PROSITE" id="PS50977">
    <property type="entry name" value="HTH_TETR_2"/>
    <property type="match status" value="1"/>
</dbReference>
<dbReference type="InterPro" id="IPR001647">
    <property type="entry name" value="HTH_TetR"/>
</dbReference>
<evidence type="ECO:0000259" key="5">
    <source>
        <dbReference type="PROSITE" id="PS50977"/>
    </source>
</evidence>
<dbReference type="PRINTS" id="PR00455">
    <property type="entry name" value="HTHTETR"/>
</dbReference>
<dbReference type="EMBL" id="JACMSE010000002">
    <property type="protein sequence ID" value="MBC2888775.1"/>
    <property type="molecule type" value="Genomic_DNA"/>
</dbReference>
<name>A0A842JG34_9ACTN</name>
<dbReference type="InterPro" id="IPR009057">
    <property type="entry name" value="Homeodomain-like_sf"/>
</dbReference>
<keyword evidence="7" id="KW-1185">Reference proteome</keyword>
<protein>
    <submittedName>
        <fullName evidence="6">TetR family transcriptional regulator</fullName>
    </submittedName>
</protein>
<dbReference type="Proteomes" id="UP000587396">
    <property type="component" value="Unassembled WGS sequence"/>
</dbReference>
<keyword evidence="3" id="KW-0804">Transcription</keyword>
<evidence type="ECO:0000313" key="7">
    <source>
        <dbReference type="Proteomes" id="UP000587396"/>
    </source>
</evidence>
<sequence length="218" mass="24265">MEQGQTSTEENPSQEGLRYRKKLKARLAVERAALELVIERGYDGVTVEDICARAEISKKTFFNYFPSKAAVIVGRLDAFPDDERLVEILEEHDEVCYLDVLVGVVSTTVTSGVDEEIENLRREALRSMPQLFFHGQRDLLAVQRSIAAALRSYLEERPERRMLAGTSVEEEALVASSTAIGLARTRSMLHVCGEAAPTAAETRRLIMAYLSAGDDRVS</sequence>
<dbReference type="PANTHER" id="PTHR30055">
    <property type="entry name" value="HTH-TYPE TRANSCRIPTIONAL REGULATOR RUTR"/>
    <property type="match status" value="1"/>
</dbReference>
<keyword evidence="1" id="KW-0805">Transcription regulation</keyword>
<evidence type="ECO:0000256" key="3">
    <source>
        <dbReference type="ARBA" id="ARBA00023163"/>
    </source>
</evidence>
<organism evidence="6 7">
    <name type="scientific">Gordonibacter massiliensis</name>
    <name type="common">ex Traore et al. 2017</name>
    <dbReference type="NCBI Taxonomy" id="1841863"/>
    <lineage>
        <taxon>Bacteria</taxon>
        <taxon>Bacillati</taxon>
        <taxon>Actinomycetota</taxon>
        <taxon>Coriobacteriia</taxon>
        <taxon>Eggerthellales</taxon>
        <taxon>Eggerthellaceae</taxon>
        <taxon>Gordonibacter</taxon>
    </lineage>
</organism>
<dbReference type="PANTHER" id="PTHR30055:SF238">
    <property type="entry name" value="MYCOFACTOCIN BIOSYNTHESIS TRANSCRIPTIONAL REGULATOR MFTR-RELATED"/>
    <property type="match status" value="1"/>
</dbReference>
<dbReference type="AlphaFoldDB" id="A0A842JG34"/>
<dbReference type="InterPro" id="IPR050109">
    <property type="entry name" value="HTH-type_TetR-like_transc_reg"/>
</dbReference>
<evidence type="ECO:0000256" key="4">
    <source>
        <dbReference type="PROSITE-ProRule" id="PRU00335"/>
    </source>
</evidence>
<feature type="domain" description="HTH tetR-type" evidence="5">
    <location>
        <begin position="23"/>
        <end position="83"/>
    </location>
</feature>
<evidence type="ECO:0000313" key="6">
    <source>
        <dbReference type="EMBL" id="MBC2888775.1"/>
    </source>
</evidence>
<dbReference type="GO" id="GO:0000976">
    <property type="term" value="F:transcription cis-regulatory region binding"/>
    <property type="evidence" value="ECO:0007669"/>
    <property type="project" value="TreeGrafter"/>
</dbReference>
<comment type="caution">
    <text evidence="6">The sequence shown here is derived from an EMBL/GenBank/DDBJ whole genome shotgun (WGS) entry which is preliminary data.</text>
</comment>
<proteinExistence type="predicted"/>